<feature type="transmembrane region" description="Helical" evidence="6">
    <location>
        <begin position="283"/>
        <end position="303"/>
    </location>
</feature>
<organism evidence="7 8">
    <name type="scientific">Paenibacillus sedimenti</name>
    <dbReference type="NCBI Taxonomy" id="2770274"/>
    <lineage>
        <taxon>Bacteria</taxon>
        <taxon>Bacillati</taxon>
        <taxon>Bacillota</taxon>
        <taxon>Bacilli</taxon>
        <taxon>Bacillales</taxon>
        <taxon>Paenibacillaceae</taxon>
        <taxon>Paenibacillus</taxon>
    </lineage>
</organism>
<accession>A0A926QKZ9</accession>
<dbReference type="CDD" id="cd06261">
    <property type="entry name" value="TM_PBP2"/>
    <property type="match status" value="1"/>
</dbReference>
<dbReference type="PANTHER" id="PTHR43839:SF3">
    <property type="entry name" value="OLIGOPEPTIDE ABC TRANSPORTER, PERMEASE PROTEIN"/>
    <property type="match status" value="1"/>
</dbReference>
<dbReference type="Proteomes" id="UP000650466">
    <property type="component" value="Unassembled WGS sequence"/>
</dbReference>
<sequence length="317" mass="36085">MRRSSTAFYCSLGLIILFLLVMIFGSRLKPHEITPDHKINMIQYQEDGKTRYAKPPFAPNSTFLLGTDHRGYDMLSLLLNGLKYTMGTALLLTLLRFAIALPWGLWTGTSGKGWGVLRSMQWVVASVPAFIFLFPPLAGMYYGLRLDHGVKSDPQYLFLFTVLFIVLVTFIGIFPLAHQVAERTRHYNDKMFIEASRLMGGSFVHRTIRHLIPCMRNELMFVFLSEFMMVLFLMGQLAVFNIVLGGTETIGDDDIGYKINVTITGEWSSLIAYGAKYIRLQPWIILSVGTSFAALLLSLQFFLSQLKRRYGSEREFI</sequence>
<evidence type="ECO:0000256" key="2">
    <source>
        <dbReference type="ARBA" id="ARBA00022448"/>
    </source>
</evidence>
<feature type="transmembrane region" description="Helical" evidence="6">
    <location>
        <begin position="84"/>
        <end position="106"/>
    </location>
</feature>
<evidence type="ECO:0008006" key="9">
    <source>
        <dbReference type="Google" id="ProtNLM"/>
    </source>
</evidence>
<feature type="transmembrane region" description="Helical" evidence="6">
    <location>
        <begin position="122"/>
        <end position="144"/>
    </location>
</feature>
<keyword evidence="5 6" id="KW-0472">Membrane</keyword>
<proteinExistence type="predicted"/>
<comment type="subcellular location">
    <subcellularLocation>
        <location evidence="1">Membrane</location>
        <topology evidence="1">Multi-pass membrane protein</topology>
    </subcellularLocation>
</comment>
<dbReference type="PANTHER" id="PTHR43839">
    <property type="entry name" value="OPPC IN A BINDING PROTEIN-DEPENDENT TRANSPORT SYSTEM"/>
    <property type="match status" value="1"/>
</dbReference>
<keyword evidence="8" id="KW-1185">Reference proteome</keyword>
<feature type="transmembrane region" description="Helical" evidence="6">
    <location>
        <begin position="219"/>
        <end position="244"/>
    </location>
</feature>
<evidence type="ECO:0000256" key="5">
    <source>
        <dbReference type="ARBA" id="ARBA00023136"/>
    </source>
</evidence>
<evidence type="ECO:0000313" key="8">
    <source>
        <dbReference type="Proteomes" id="UP000650466"/>
    </source>
</evidence>
<dbReference type="GO" id="GO:0016020">
    <property type="term" value="C:membrane"/>
    <property type="evidence" value="ECO:0007669"/>
    <property type="project" value="UniProtKB-SubCell"/>
</dbReference>
<gene>
    <name evidence="7" type="ORF">ICC18_17680</name>
</gene>
<protein>
    <recommendedName>
        <fullName evidence="9">ABC transporter permease subunit</fullName>
    </recommendedName>
</protein>
<comment type="caution">
    <text evidence="7">The sequence shown here is derived from an EMBL/GenBank/DDBJ whole genome shotgun (WGS) entry which is preliminary data.</text>
</comment>
<evidence type="ECO:0000256" key="6">
    <source>
        <dbReference type="SAM" id="Phobius"/>
    </source>
</evidence>
<keyword evidence="4 6" id="KW-1133">Transmembrane helix</keyword>
<evidence type="ECO:0000313" key="7">
    <source>
        <dbReference type="EMBL" id="MBD0381954.1"/>
    </source>
</evidence>
<reference evidence="7" key="1">
    <citation type="submission" date="2020-09" db="EMBL/GenBank/DDBJ databases">
        <title>Draft Genome Sequence of Paenibacillus sp. WST5.</title>
        <authorList>
            <person name="Bao Z."/>
        </authorList>
    </citation>
    <scope>NUCLEOTIDE SEQUENCE</scope>
    <source>
        <strain evidence="7">WST5</strain>
    </source>
</reference>
<dbReference type="GO" id="GO:0055085">
    <property type="term" value="P:transmembrane transport"/>
    <property type="evidence" value="ECO:0007669"/>
    <property type="project" value="InterPro"/>
</dbReference>
<dbReference type="SUPFAM" id="SSF161098">
    <property type="entry name" value="MetI-like"/>
    <property type="match status" value="1"/>
</dbReference>
<evidence type="ECO:0000256" key="1">
    <source>
        <dbReference type="ARBA" id="ARBA00004141"/>
    </source>
</evidence>
<name>A0A926QKZ9_9BACL</name>
<feature type="transmembrane region" description="Helical" evidence="6">
    <location>
        <begin position="156"/>
        <end position="177"/>
    </location>
</feature>
<dbReference type="InterPro" id="IPR000515">
    <property type="entry name" value="MetI-like"/>
</dbReference>
<dbReference type="RefSeq" id="WP_188175755.1">
    <property type="nucleotide sequence ID" value="NZ_JACVVD010000006.1"/>
</dbReference>
<dbReference type="EMBL" id="JACVVD010000006">
    <property type="protein sequence ID" value="MBD0381954.1"/>
    <property type="molecule type" value="Genomic_DNA"/>
</dbReference>
<evidence type="ECO:0000256" key="3">
    <source>
        <dbReference type="ARBA" id="ARBA00022692"/>
    </source>
</evidence>
<evidence type="ECO:0000256" key="4">
    <source>
        <dbReference type="ARBA" id="ARBA00022989"/>
    </source>
</evidence>
<dbReference type="Gene3D" id="1.10.3720.10">
    <property type="entry name" value="MetI-like"/>
    <property type="match status" value="1"/>
</dbReference>
<dbReference type="InterPro" id="IPR035906">
    <property type="entry name" value="MetI-like_sf"/>
</dbReference>
<keyword evidence="3 6" id="KW-0812">Transmembrane</keyword>
<keyword evidence="2" id="KW-0813">Transport</keyword>
<dbReference type="AlphaFoldDB" id="A0A926QKZ9"/>
<feature type="transmembrane region" description="Helical" evidence="6">
    <location>
        <begin position="7"/>
        <end position="25"/>
    </location>
</feature>